<keyword evidence="7" id="KW-0732">Signal</keyword>
<dbReference type="InParanoid" id="K3X1J0"/>
<keyword evidence="9" id="KW-1185">Reference proteome</keyword>
<accession>K3X1J0</accession>
<name>K3X1J0_GLOUD</name>
<evidence type="ECO:0000256" key="6">
    <source>
        <dbReference type="RuleBase" id="RU368111"/>
    </source>
</evidence>
<evidence type="ECO:0000256" key="2">
    <source>
        <dbReference type="ARBA" id="ARBA00009544"/>
    </source>
</evidence>
<dbReference type="eggNOG" id="ENOG502REWC">
    <property type="taxonomic scope" value="Eukaryota"/>
</dbReference>
<sequence>MSAFRKAVWTAIAVAVMLFSAPQAATADCGTEEIIPKLLPLLGDSDFDACQQATGYVFYPFAGLPTESQMKDLCTSEVCQSLLTTVVDADLPRCDIEYAGTIYNINAIIEQYADQCLPSSQ</sequence>
<dbReference type="GO" id="GO:0005576">
    <property type="term" value="C:extracellular region"/>
    <property type="evidence" value="ECO:0007669"/>
    <property type="project" value="UniProtKB-SubCell"/>
</dbReference>
<reference evidence="9" key="2">
    <citation type="submission" date="2010-04" db="EMBL/GenBank/DDBJ databases">
        <authorList>
            <person name="Buell R."/>
            <person name="Hamilton J."/>
            <person name="Hostetler J."/>
        </authorList>
    </citation>
    <scope>NUCLEOTIDE SEQUENCE [LARGE SCALE GENOMIC DNA]</scope>
    <source>
        <strain evidence="9">DAOM:BR144</strain>
    </source>
</reference>
<dbReference type="Pfam" id="PF00964">
    <property type="entry name" value="Elicitin"/>
    <property type="match status" value="1"/>
</dbReference>
<dbReference type="SMART" id="SM01187">
    <property type="entry name" value="Elicitin"/>
    <property type="match status" value="1"/>
</dbReference>
<keyword evidence="5 6" id="KW-1015">Disulfide bond</keyword>
<comment type="subcellular location">
    <subcellularLocation>
        <location evidence="1 6">Secreted</location>
    </subcellularLocation>
</comment>
<evidence type="ECO:0000256" key="1">
    <source>
        <dbReference type="ARBA" id="ARBA00004613"/>
    </source>
</evidence>
<dbReference type="InterPro" id="IPR036470">
    <property type="entry name" value="Elicitin_sf"/>
</dbReference>
<dbReference type="PRINTS" id="PR00948">
    <property type="entry name" value="ELICITIN"/>
</dbReference>
<comment type="similarity">
    <text evidence="2 6">Belongs to the elicitin family.</text>
</comment>
<comment type="function">
    <text evidence="6">Induces local and distal defense responses (incompatible hypersensitive reaction) in plants from the solanaceae and cruciferae families. Elicits leaf necrosis and causes the accumulation of pathogenesis-related proteins. Might interact with the lipidic molecules of the plasma membrane.</text>
</comment>
<feature type="chain" id="PRO_5003871754" description="Elicitin" evidence="7">
    <location>
        <begin position="28"/>
        <end position="121"/>
    </location>
</feature>
<keyword evidence="3 6" id="KW-0964">Secreted</keyword>
<keyword evidence="4 6" id="KW-0928">Hypersensitive response elicitation</keyword>
<organism evidence="8 9">
    <name type="scientific">Globisporangium ultimum (strain ATCC 200006 / CBS 805.95 / DAOM BR144)</name>
    <name type="common">Pythium ultimum</name>
    <dbReference type="NCBI Taxonomy" id="431595"/>
    <lineage>
        <taxon>Eukaryota</taxon>
        <taxon>Sar</taxon>
        <taxon>Stramenopiles</taxon>
        <taxon>Oomycota</taxon>
        <taxon>Peronosporomycetes</taxon>
        <taxon>Pythiales</taxon>
        <taxon>Pythiaceae</taxon>
        <taxon>Globisporangium</taxon>
    </lineage>
</organism>
<dbReference type="Proteomes" id="UP000019132">
    <property type="component" value="Unassembled WGS sequence"/>
</dbReference>
<evidence type="ECO:0000313" key="9">
    <source>
        <dbReference type="Proteomes" id="UP000019132"/>
    </source>
</evidence>
<dbReference type="Gene3D" id="1.10.239.10">
    <property type="entry name" value="Elicitin domain"/>
    <property type="match status" value="1"/>
</dbReference>
<dbReference type="SUPFAM" id="SSF48647">
    <property type="entry name" value="Fungal elicitin"/>
    <property type="match status" value="1"/>
</dbReference>
<dbReference type="EMBL" id="GL376606">
    <property type="status" value="NOT_ANNOTATED_CDS"/>
    <property type="molecule type" value="Genomic_DNA"/>
</dbReference>
<feature type="signal peptide" evidence="7">
    <location>
        <begin position="1"/>
        <end position="27"/>
    </location>
</feature>
<evidence type="ECO:0000256" key="7">
    <source>
        <dbReference type="SAM" id="SignalP"/>
    </source>
</evidence>
<dbReference type="InterPro" id="IPR002200">
    <property type="entry name" value="Elicitin"/>
</dbReference>
<dbReference type="VEuPathDB" id="FungiDB:PYU1_G011065"/>
<dbReference type="OMA" id="PRCDIEY"/>
<reference evidence="8" key="3">
    <citation type="submission" date="2015-02" db="UniProtKB">
        <authorList>
            <consortium name="EnsemblProtists"/>
        </authorList>
    </citation>
    <scope>IDENTIFICATION</scope>
    <source>
        <strain evidence="8">DAOM BR144</strain>
    </source>
</reference>
<evidence type="ECO:0000256" key="4">
    <source>
        <dbReference type="ARBA" id="ARBA00022978"/>
    </source>
</evidence>
<dbReference type="HOGENOM" id="CLU_087770_3_0_1"/>
<dbReference type="GO" id="GO:0052040">
    <property type="term" value="P:symbiont-mediated perturbation of host programmed cell death"/>
    <property type="evidence" value="ECO:0007669"/>
    <property type="project" value="UniProtKB-UniRule"/>
</dbReference>
<evidence type="ECO:0000256" key="3">
    <source>
        <dbReference type="ARBA" id="ARBA00022525"/>
    </source>
</evidence>
<reference evidence="9" key="1">
    <citation type="journal article" date="2010" name="Genome Biol.">
        <title>Genome sequence of the necrotrophic plant pathogen Pythium ultimum reveals original pathogenicity mechanisms and effector repertoire.</title>
        <authorList>
            <person name="Levesque C.A."/>
            <person name="Brouwer H."/>
            <person name="Cano L."/>
            <person name="Hamilton J.P."/>
            <person name="Holt C."/>
            <person name="Huitema E."/>
            <person name="Raffaele S."/>
            <person name="Robideau G.P."/>
            <person name="Thines M."/>
            <person name="Win J."/>
            <person name="Zerillo M.M."/>
            <person name="Beakes G.W."/>
            <person name="Boore J.L."/>
            <person name="Busam D."/>
            <person name="Dumas B."/>
            <person name="Ferriera S."/>
            <person name="Fuerstenberg S.I."/>
            <person name="Gachon C.M."/>
            <person name="Gaulin E."/>
            <person name="Govers F."/>
            <person name="Grenville-Briggs L."/>
            <person name="Horner N."/>
            <person name="Hostetler J."/>
            <person name="Jiang R.H."/>
            <person name="Johnson J."/>
            <person name="Krajaejun T."/>
            <person name="Lin H."/>
            <person name="Meijer H.J."/>
            <person name="Moore B."/>
            <person name="Morris P."/>
            <person name="Phuntmart V."/>
            <person name="Puiu D."/>
            <person name="Shetty J."/>
            <person name="Stajich J.E."/>
            <person name="Tripathy S."/>
            <person name="Wawra S."/>
            <person name="van West P."/>
            <person name="Whitty B.R."/>
            <person name="Coutinho P.M."/>
            <person name="Henrissat B."/>
            <person name="Martin F."/>
            <person name="Thomas P.D."/>
            <person name="Tyler B.M."/>
            <person name="De Vries R.P."/>
            <person name="Kamoun S."/>
            <person name="Yandell M."/>
            <person name="Tisserat N."/>
            <person name="Buell C.R."/>
        </authorList>
    </citation>
    <scope>NUCLEOTIDE SEQUENCE</scope>
    <source>
        <strain evidence="9">DAOM:BR144</strain>
    </source>
</reference>
<evidence type="ECO:0000256" key="5">
    <source>
        <dbReference type="ARBA" id="ARBA00023157"/>
    </source>
</evidence>
<dbReference type="EnsemblProtists" id="PYU1_T011089">
    <property type="protein sequence ID" value="PYU1_T011089"/>
    <property type="gene ID" value="PYU1_G011065"/>
</dbReference>
<dbReference type="AlphaFoldDB" id="K3X1J0"/>
<protein>
    <recommendedName>
        <fullName evidence="6">Elicitin</fullName>
    </recommendedName>
</protein>
<evidence type="ECO:0000313" key="8">
    <source>
        <dbReference type="EnsemblProtists" id="PYU1_T011089"/>
    </source>
</evidence>
<proteinExistence type="inferred from homology"/>